<sequence length="116" mass="13162">MESLESPVIKPLNLIPRLLPLHLQLHVEVANESLRLGKQLLLAELSSLLLLLLLPLFTRTVSLESTDEEKARLGGAALERLLSRRNFRGLLPHRLLLRSPFTRVDNLSHMVSCVNW</sequence>
<evidence type="ECO:0000313" key="1">
    <source>
        <dbReference type="EMBL" id="THU62262.1"/>
    </source>
</evidence>
<gene>
    <name evidence="1" type="ORF">C4D60_Mb01t03280</name>
</gene>
<evidence type="ECO:0000313" key="2">
    <source>
        <dbReference type="Proteomes" id="UP000317650"/>
    </source>
</evidence>
<organism evidence="1 2">
    <name type="scientific">Musa balbisiana</name>
    <name type="common">Banana</name>
    <dbReference type="NCBI Taxonomy" id="52838"/>
    <lineage>
        <taxon>Eukaryota</taxon>
        <taxon>Viridiplantae</taxon>
        <taxon>Streptophyta</taxon>
        <taxon>Embryophyta</taxon>
        <taxon>Tracheophyta</taxon>
        <taxon>Spermatophyta</taxon>
        <taxon>Magnoliopsida</taxon>
        <taxon>Liliopsida</taxon>
        <taxon>Zingiberales</taxon>
        <taxon>Musaceae</taxon>
        <taxon>Musa</taxon>
    </lineage>
</organism>
<reference evidence="1 2" key="1">
    <citation type="journal article" date="2019" name="Nat. Plants">
        <title>Genome sequencing of Musa balbisiana reveals subgenome evolution and function divergence in polyploid bananas.</title>
        <authorList>
            <person name="Yao X."/>
        </authorList>
    </citation>
    <scope>NUCLEOTIDE SEQUENCE [LARGE SCALE GENOMIC DNA]</scope>
    <source>
        <strain evidence="2">cv. DH-PKW</strain>
        <tissue evidence="1">Leaves</tissue>
    </source>
</reference>
<accession>A0A4S8JLY2</accession>
<name>A0A4S8JLY2_MUSBA</name>
<protein>
    <submittedName>
        <fullName evidence="1">Uncharacterized protein</fullName>
    </submittedName>
</protein>
<comment type="caution">
    <text evidence="1">The sequence shown here is derived from an EMBL/GenBank/DDBJ whole genome shotgun (WGS) entry which is preliminary data.</text>
</comment>
<dbReference type="AlphaFoldDB" id="A0A4S8JLY2"/>
<dbReference type="EMBL" id="PYDT01000004">
    <property type="protein sequence ID" value="THU62262.1"/>
    <property type="molecule type" value="Genomic_DNA"/>
</dbReference>
<dbReference type="Proteomes" id="UP000317650">
    <property type="component" value="Chromosome 1"/>
</dbReference>
<keyword evidence="2" id="KW-1185">Reference proteome</keyword>
<proteinExistence type="predicted"/>